<dbReference type="Pfam" id="PF00027">
    <property type="entry name" value="cNMP_binding"/>
    <property type="match status" value="1"/>
</dbReference>
<keyword evidence="3" id="KW-1185">Reference proteome</keyword>
<name>A0A2S2E409_9ALTE</name>
<evidence type="ECO:0000259" key="1">
    <source>
        <dbReference type="PROSITE" id="PS50042"/>
    </source>
</evidence>
<evidence type="ECO:0000313" key="2">
    <source>
        <dbReference type="EMBL" id="AWL12252.1"/>
    </source>
</evidence>
<dbReference type="GO" id="GO:0030552">
    <property type="term" value="F:cAMP binding"/>
    <property type="evidence" value="ECO:0007669"/>
    <property type="project" value="TreeGrafter"/>
</dbReference>
<dbReference type="InterPro" id="IPR000595">
    <property type="entry name" value="cNMP-bd_dom"/>
</dbReference>
<dbReference type="AlphaFoldDB" id="A0A2S2E409"/>
<dbReference type="GO" id="GO:0004862">
    <property type="term" value="F:cAMP-dependent protein kinase inhibitor activity"/>
    <property type="evidence" value="ECO:0007669"/>
    <property type="project" value="TreeGrafter"/>
</dbReference>
<dbReference type="GO" id="GO:0005829">
    <property type="term" value="C:cytosol"/>
    <property type="evidence" value="ECO:0007669"/>
    <property type="project" value="TreeGrafter"/>
</dbReference>
<sequence>MLSQVRIMEILARLPLFRGLTSDERHYILSMPKHFVSFRPKKRLIVEGSHEPFFYVLLSGEAQVFQHQQFVGTVTGGEFIGEMGFICNEPRSATVIATETVVALKLDKESFRMLPARIRELIKDQIIAGLVNRINVQNKVNLSLREQLQRQ</sequence>
<dbReference type="GO" id="GO:0005952">
    <property type="term" value="C:cAMP-dependent protein kinase complex"/>
    <property type="evidence" value="ECO:0007669"/>
    <property type="project" value="InterPro"/>
</dbReference>
<dbReference type="PANTHER" id="PTHR11635">
    <property type="entry name" value="CAMP-DEPENDENT PROTEIN KINASE REGULATORY CHAIN"/>
    <property type="match status" value="1"/>
</dbReference>
<dbReference type="SMART" id="SM00100">
    <property type="entry name" value="cNMP"/>
    <property type="match status" value="1"/>
</dbReference>
<protein>
    <submittedName>
        <fullName evidence="2">cAMP-dependent protein kinase regulatory subunit</fullName>
    </submittedName>
</protein>
<dbReference type="InterPro" id="IPR050503">
    <property type="entry name" value="cAMP-dep_PK_reg_su-like"/>
</dbReference>
<dbReference type="KEGG" id="salh:HMF8227_01779"/>
<feature type="domain" description="Cyclic nucleotide-binding" evidence="1">
    <location>
        <begin position="16"/>
        <end position="114"/>
    </location>
</feature>
<dbReference type="EMBL" id="CP029347">
    <property type="protein sequence ID" value="AWL12252.1"/>
    <property type="molecule type" value="Genomic_DNA"/>
</dbReference>
<evidence type="ECO:0000313" key="3">
    <source>
        <dbReference type="Proteomes" id="UP000245728"/>
    </source>
</evidence>
<dbReference type="SUPFAM" id="SSF51206">
    <property type="entry name" value="cAMP-binding domain-like"/>
    <property type="match status" value="1"/>
</dbReference>
<gene>
    <name evidence="2" type="ORF">HMF8227_01779</name>
</gene>
<organism evidence="2 3">
    <name type="scientific">Saliniradius amylolyticus</name>
    <dbReference type="NCBI Taxonomy" id="2183582"/>
    <lineage>
        <taxon>Bacteria</taxon>
        <taxon>Pseudomonadati</taxon>
        <taxon>Pseudomonadota</taxon>
        <taxon>Gammaproteobacteria</taxon>
        <taxon>Alteromonadales</taxon>
        <taxon>Alteromonadaceae</taxon>
        <taxon>Saliniradius</taxon>
    </lineage>
</organism>
<dbReference type="CDD" id="cd00038">
    <property type="entry name" value="CAP_ED"/>
    <property type="match status" value="1"/>
</dbReference>
<dbReference type="OrthoDB" id="5241243at2"/>
<dbReference type="PANTHER" id="PTHR11635:SF152">
    <property type="entry name" value="CAMP-DEPENDENT PROTEIN KINASE TYPE I REGULATORY SUBUNIT-RELATED"/>
    <property type="match status" value="1"/>
</dbReference>
<proteinExistence type="predicted"/>
<dbReference type="Gene3D" id="2.60.120.10">
    <property type="entry name" value="Jelly Rolls"/>
    <property type="match status" value="1"/>
</dbReference>
<dbReference type="InterPro" id="IPR018490">
    <property type="entry name" value="cNMP-bd_dom_sf"/>
</dbReference>
<dbReference type="PROSITE" id="PS50042">
    <property type="entry name" value="CNMP_BINDING_3"/>
    <property type="match status" value="1"/>
</dbReference>
<dbReference type="GO" id="GO:0034236">
    <property type="term" value="F:protein kinase A catalytic subunit binding"/>
    <property type="evidence" value="ECO:0007669"/>
    <property type="project" value="TreeGrafter"/>
</dbReference>
<dbReference type="InterPro" id="IPR014710">
    <property type="entry name" value="RmlC-like_jellyroll"/>
</dbReference>
<reference evidence="2 3" key="1">
    <citation type="submission" date="2018-05" db="EMBL/GenBank/DDBJ databases">
        <title>Salinimonas sp. HMF8227 Genome sequencing and assembly.</title>
        <authorList>
            <person name="Kang H."/>
            <person name="Kang J."/>
            <person name="Cha I."/>
            <person name="Kim H."/>
            <person name="Joh K."/>
        </authorList>
    </citation>
    <scope>NUCLEOTIDE SEQUENCE [LARGE SCALE GENOMIC DNA]</scope>
    <source>
        <strain evidence="2 3">HMF8227</strain>
    </source>
</reference>
<dbReference type="Proteomes" id="UP000245728">
    <property type="component" value="Chromosome"/>
</dbReference>
<accession>A0A2S2E409</accession>